<dbReference type="RefSeq" id="WP_033099313.1">
    <property type="nucleotide sequence ID" value="NZ_JACEIP010000001.1"/>
</dbReference>
<dbReference type="AlphaFoldDB" id="A0A7W1X7G8"/>
<dbReference type="CDD" id="cd10548">
    <property type="entry name" value="cupin_CDO"/>
    <property type="match status" value="1"/>
</dbReference>
<evidence type="ECO:0000256" key="3">
    <source>
        <dbReference type="ARBA" id="ARBA00022964"/>
    </source>
</evidence>
<evidence type="ECO:0000256" key="2">
    <source>
        <dbReference type="ARBA" id="ARBA00022723"/>
    </source>
</evidence>
<dbReference type="GO" id="GO:0016702">
    <property type="term" value="F:oxidoreductase activity, acting on single donors with incorporation of molecular oxygen, incorporation of two atoms of oxygen"/>
    <property type="evidence" value="ECO:0007669"/>
    <property type="project" value="InterPro"/>
</dbReference>
<dbReference type="EMBL" id="JACEIP010000001">
    <property type="protein sequence ID" value="MBA4541506.1"/>
    <property type="molecule type" value="Genomic_DNA"/>
</dbReference>
<dbReference type="SUPFAM" id="SSF51182">
    <property type="entry name" value="RmlC-like cupins"/>
    <property type="match status" value="1"/>
</dbReference>
<proteinExistence type="inferred from homology"/>
<dbReference type="Gene3D" id="2.60.120.10">
    <property type="entry name" value="Jelly Rolls"/>
    <property type="match status" value="1"/>
</dbReference>
<evidence type="ECO:0000256" key="1">
    <source>
        <dbReference type="ARBA" id="ARBA00006622"/>
    </source>
</evidence>
<keyword evidence="4" id="KW-0560">Oxidoreductase</keyword>
<evidence type="ECO:0000256" key="5">
    <source>
        <dbReference type="ARBA" id="ARBA00023004"/>
    </source>
</evidence>
<protein>
    <submittedName>
        <fullName evidence="7">Cysteine dioxygenase family protein</fullName>
    </submittedName>
</protein>
<dbReference type="Proteomes" id="UP000530514">
    <property type="component" value="Unassembled WGS sequence"/>
</dbReference>
<keyword evidence="5 6" id="KW-0408">Iron</keyword>
<dbReference type="PANTHER" id="PTHR12918:SF1">
    <property type="entry name" value="CYSTEINE DIOXYGENASE TYPE 1"/>
    <property type="match status" value="1"/>
</dbReference>
<dbReference type="InterPro" id="IPR010300">
    <property type="entry name" value="CDO_1"/>
</dbReference>
<gene>
    <name evidence="7" type="ORF">H1164_01105</name>
</gene>
<keyword evidence="2 6" id="KW-0479">Metal-binding</keyword>
<sequence>MDFLRQIKEVLSKVEHPGFRELTEAVQAIGCTREKILPYVTSPDGNPYGRNVVYRSDFVEAVVIHIPGMKQTPIHNHGCSIGCGQVVEGNLINHLYVLEKEDEPFAYEQNRYGPGQFFFATQGQIHKMRNPSTQRLVTFHLYSPPLQEMKIYK</sequence>
<evidence type="ECO:0000256" key="4">
    <source>
        <dbReference type="ARBA" id="ARBA00023002"/>
    </source>
</evidence>
<reference evidence="7 8" key="1">
    <citation type="submission" date="2020-07" db="EMBL/GenBank/DDBJ databases">
        <authorList>
            <person name="Feng H."/>
        </authorList>
    </citation>
    <scope>NUCLEOTIDE SEQUENCE [LARGE SCALE GENOMIC DNA]</scope>
    <source>
        <strain evidence="8">s-11</strain>
    </source>
</reference>
<dbReference type="PANTHER" id="PTHR12918">
    <property type="entry name" value="CYSTEINE DIOXYGENASE"/>
    <property type="match status" value="1"/>
</dbReference>
<keyword evidence="8" id="KW-1185">Reference proteome</keyword>
<evidence type="ECO:0000313" key="8">
    <source>
        <dbReference type="Proteomes" id="UP000530514"/>
    </source>
</evidence>
<accession>A0A7W1X7G8</accession>
<name>A0A7W1X7G8_9BACL</name>
<feature type="binding site" evidence="6">
    <location>
        <position position="77"/>
    </location>
    <ligand>
        <name>Fe cation</name>
        <dbReference type="ChEBI" id="CHEBI:24875"/>
        <note>catalytic</note>
    </ligand>
</feature>
<comment type="similarity">
    <text evidence="1">Belongs to the cysteine dioxygenase family.</text>
</comment>
<feature type="binding site" evidence="6">
    <location>
        <position position="75"/>
    </location>
    <ligand>
        <name>Fe cation</name>
        <dbReference type="ChEBI" id="CHEBI:24875"/>
        <note>catalytic</note>
    </ligand>
</feature>
<dbReference type="InterPro" id="IPR011051">
    <property type="entry name" value="RmlC_Cupin_sf"/>
</dbReference>
<dbReference type="OrthoDB" id="7059163at2"/>
<dbReference type="Pfam" id="PF05995">
    <property type="entry name" value="CDO_I"/>
    <property type="match status" value="1"/>
</dbReference>
<feature type="binding site" evidence="6">
    <location>
        <position position="126"/>
    </location>
    <ligand>
        <name>Fe cation</name>
        <dbReference type="ChEBI" id="CHEBI:24875"/>
        <note>catalytic</note>
    </ligand>
</feature>
<comment type="caution">
    <text evidence="7">The sequence shown here is derived from an EMBL/GenBank/DDBJ whole genome shotgun (WGS) entry which is preliminary data.</text>
</comment>
<evidence type="ECO:0000313" key="7">
    <source>
        <dbReference type="EMBL" id="MBA4541506.1"/>
    </source>
</evidence>
<evidence type="ECO:0000256" key="6">
    <source>
        <dbReference type="PIRSR" id="PIRSR610300-51"/>
    </source>
</evidence>
<dbReference type="InterPro" id="IPR014710">
    <property type="entry name" value="RmlC-like_jellyroll"/>
</dbReference>
<dbReference type="GO" id="GO:0008198">
    <property type="term" value="F:ferrous iron binding"/>
    <property type="evidence" value="ECO:0007669"/>
    <property type="project" value="TreeGrafter"/>
</dbReference>
<keyword evidence="3 7" id="KW-0223">Dioxygenase</keyword>
<organism evidence="7 8">
    <name type="scientific">Thermoactinomyces daqus</name>
    <dbReference type="NCBI Taxonomy" id="1329516"/>
    <lineage>
        <taxon>Bacteria</taxon>
        <taxon>Bacillati</taxon>
        <taxon>Bacillota</taxon>
        <taxon>Bacilli</taxon>
        <taxon>Bacillales</taxon>
        <taxon>Thermoactinomycetaceae</taxon>
        <taxon>Thermoactinomyces</taxon>
    </lineage>
</organism>